<dbReference type="Proteomes" id="UP000263595">
    <property type="component" value="Unassembled WGS sequence"/>
</dbReference>
<dbReference type="InterPro" id="IPR012340">
    <property type="entry name" value="NA-bd_OB-fold"/>
</dbReference>
<evidence type="ECO:0000256" key="5">
    <source>
        <dbReference type="SAM" id="Phobius"/>
    </source>
</evidence>
<dbReference type="GO" id="GO:0005886">
    <property type="term" value="C:plasma membrane"/>
    <property type="evidence" value="ECO:0007669"/>
    <property type="project" value="TreeGrafter"/>
</dbReference>
<evidence type="ECO:0000256" key="4">
    <source>
        <dbReference type="ARBA" id="ARBA00023136"/>
    </source>
</evidence>
<reference evidence="8" key="1">
    <citation type="submission" date="2018-08" db="EMBL/GenBank/DDBJ databases">
        <authorList>
            <person name="Blom J."/>
        </authorList>
    </citation>
    <scope>NUCLEOTIDE SEQUENCE [LARGE SCALE GENOMIC DNA]</scope>
    <source>
        <strain evidence="8">CCOS 865</strain>
    </source>
</reference>
<dbReference type="OrthoDB" id="8536525at2"/>
<comment type="subcellular location">
    <subcellularLocation>
        <location evidence="1">Membrane</location>
        <topology evidence="1">Multi-pass membrane protein</topology>
    </subcellularLocation>
</comment>
<evidence type="ECO:0000313" key="8">
    <source>
        <dbReference type="Proteomes" id="UP000263595"/>
    </source>
</evidence>
<proteinExistence type="predicted"/>
<sequence length="145" mass="16319">MEMQWWIWLVFGVALILLELVLPTFFILWFGIGAVLVALIALAAPTLQLDMQVLLWVLFSSATTVLWFKLFRRKKADVRWTADSVLGEVGLLTASVSEFQKGRVRFQKPILGNEEWTCIADSDIPAGERVRLAAIEGNTARVTRA</sequence>
<evidence type="ECO:0000259" key="6">
    <source>
        <dbReference type="Pfam" id="PF01957"/>
    </source>
</evidence>
<dbReference type="Gene3D" id="2.40.50.140">
    <property type="entry name" value="Nucleic acid-binding proteins"/>
    <property type="match status" value="1"/>
</dbReference>
<feature type="transmembrane region" description="Helical" evidence="5">
    <location>
        <begin position="27"/>
        <end position="47"/>
    </location>
</feature>
<dbReference type="PANTHER" id="PTHR33507:SF3">
    <property type="entry name" value="INNER MEMBRANE PROTEIN YBBJ"/>
    <property type="match status" value="1"/>
</dbReference>
<evidence type="ECO:0000256" key="1">
    <source>
        <dbReference type="ARBA" id="ARBA00004141"/>
    </source>
</evidence>
<evidence type="ECO:0000256" key="2">
    <source>
        <dbReference type="ARBA" id="ARBA00022692"/>
    </source>
</evidence>
<keyword evidence="3 5" id="KW-1133">Transmembrane helix</keyword>
<dbReference type="EMBL" id="UNOZ01000037">
    <property type="protein sequence ID" value="SYX92785.1"/>
    <property type="molecule type" value="Genomic_DNA"/>
</dbReference>
<protein>
    <recommendedName>
        <fullName evidence="6">NfeD-like C-terminal domain-containing protein</fullName>
    </recommendedName>
</protein>
<dbReference type="AlphaFoldDB" id="A0A383S0T6"/>
<keyword evidence="2 5" id="KW-0812">Transmembrane</keyword>
<dbReference type="RefSeq" id="WP_119146204.1">
    <property type="nucleotide sequence ID" value="NZ_CBCSFL010000021.1"/>
</dbReference>
<feature type="domain" description="NfeD-like C-terminal" evidence="6">
    <location>
        <begin position="83"/>
        <end position="144"/>
    </location>
</feature>
<dbReference type="InterPro" id="IPR052165">
    <property type="entry name" value="Membrane_assoc_protease"/>
</dbReference>
<accession>A0A383S0T6</accession>
<feature type="transmembrane region" description="Helical" evidence="5">
    <location>
        <begin position="53"/>
        <end position="71"/>
    </location>
</feature>
<dbReference type="PANTHER" id="PTHR33507">
    <property type="entry name" value="INNER MEMBRANE PROTEIN YBBJ"/>
    <property type="match status" value="1"/>
</dbReference>
<dbReference type="InterPro" id="IPR002810">
    <property type="entry name" value="NfeD-like_C"/>
</dbReference>
<dbReference type="Pfam" id="PF01957">
    <property type="entry name" value="NfeD"/>
    <property type="match status" value="1"/>
</dbReference>
<gene>
    <name evidence="7" type="ORF">CCOS865_05077</name>
</gene>
<keyword evidence="8" id="KW-1185">Reference proteome</keyword>
<evidence type="ECO:0000256" key="3">
    <source>
        <dbReference type="ARBA" id="ARBA00022989"/>
    </source>
</evidence>
<feature type="transmembrane region" description="Helical" evidence="5">
    <location>
        <begin position="6"/>
        <end position="22"/>
    </location>
</feature>
<name>A0A383S0T6_9PSED</name>
<keyword evidence="4 5" id="KW-0472">Membrane</keyword>
<organism evidence="7 8">
    <name type="scientific">Pseudomonas reidholzensis</name>
    <dbReference type="NCBI Taxonomy" id="1785162"/>
    <lineage>
        <taxon>Bacteria</taxon>
        <taxon>Pseudomonadati</taxon>
        <taxon>Pseudomonadota</taxon>
        <taxon>Gammaproteobacteria</taxon>
        <taxon>Pseudomonadales</taxon>
        <taxon>Pseudomonadaceae</taxon>
        <taxon>Pseudomonas</taxon>
    </lineage>
</organism>
<evidence type="ECO:0000313" key="7">
    <source>
        <dbReference type="EMBL" id="SYX92785.1"/>
    </source>
</evidence>